<dbReference type="OrthoDB" id="439808at2759"/>
<dbReference type="InterPro" id="IPR035979">
    <property type="entry name" value="RBD_domain_sf"/>
</dbReference>
<evidence type="ECO:0000259" key="6">
    <source>
        <dbReference type="PROSITE" id="PS50102"/>
    </source>
</evidence>
<dbReference type="InterPro" id="IPR012921">
    <property type="entry name" value="SPOC_C"/>
</dbReference>
<dbReference type="AlphaFoldDB" id="A0A2I0AL67"/>
<evidence type="ECO:0000256" key="4">
    <source>
        <dbReference type="PROSITE-ProRule" id="PRU00176"/>
    </source>
</evidence>
<dbReference type="Gene3D" id="3.30.70.330">
    <property type="match status" value="3"/>
</dbReference>
<reference evidence="7 8" key="1">
    <citation type="journal article" date="2017" name="Nature">
        <title>The Apostasia genome and the evolution of orchids.</title>
        <authorList>
            <person name="Zhang G.Q."/>
            <person name="Liu K.W."/>
            <person name="Li Z."/>
            <person name="Lohaus R."/>
            <person name="Hsiao Y.Y."/>
            <person name="Niu S.C."/>
            <person name="Wang J.Y."/>
            <person name="Lin Y.C."/>
            <person name="Xu Q."/>
            <person name="Chen L.J."/>
            <person name="Yoshida K."/>
            <person name="Fujiwara S."/>
            <person name="Wang Z.W."/>
            <person name="Zhang Y.Q."/>
            <person name="Mitsuda N."/>
            <person name="Wang M."/>
            <person name="Liu G.H."/>
            <person name="Pecoraro L."/>
            <person name="Huang H.X."/>
            <person name="Xiao X.J."/>
            <person name="Lin M."/>
            <person name="Wu X.Y."/>
            <person name="Wu W.L."/>
            <person name="Chen Y.Y."/>
            <person name="Chang S.B."/>
            <person name="Sakamoto S."/>
            <person name="Ohme-Takagi M."/>
            <person name="Yagi M."/>
            <person name="Zeng S.J."/>
            <person name="Shen C.Y."/>
            <person name="Yeh C.M."/>
            <person name="Luo Y.B."/>
            <person name="Tsai W.C."/>
            <person name="Van de Peer Y."/>
            <person name="Liu Z.J."/>
        </authorList>
    </citation>
    <scope>NUCLEOTIDE SEQUENCE [LARGE SCALE GENOMIC DNA]</scope>
    <source>
        <strain evidence="8">cv. Shenzhen</strain>
        <tissue evidence="7">Stem</tissue>
    </source>
</reference>
<evidence type="ECO:0000313" key="8">
    <source>
        <dbReference type="Proteomes" id="UP000236161"/>
    </source>
</evidence>
<name>A0A2I0AL67_9ASPA</name>
<keyword evidence="8" id="KW-1185">Reference proteome</keyword>
<dbReference type="GO" id="GO:0003723">
    <property type="term" value="F:RNA binding"/>
    <property type="evidence" value="ECO:0007669"/>
    <property type="project" value="UniProtKB-UniRule"/>
</dbReference>
<feature type="region of interest" description="Disordered" evidence="5">
    <location>
        <begin position="1"/>
        <end position="27"/>
    </location>
</feature>
<sequence length="982" mass="107843">MFPAGKRLGGFLDRQKHAASKEPEEEAGGPWLNLWVGNLSPETVDEDLMAVFRKYGAMEAVTTYIPRTYAFVYFRTIGDAKAAKNDLQGTLVRGRPIRIEFARPAKPGKTLWVGGISHSVTTEQLEDQFRKFGKIEEFKFLRDRGSAFIGFHNIEDAIAAQKSMNWKHLCRGEIRVDFQRSPLPRKAQDWLGEDNYHSSGNLALAGTLIPADQLQYSQNSPNHGFRRLMPFGGIGDGQPSNVLWVIYPPELPIDEELLHNSMILFGEIESIKTFPFRHFCFVEFRSVDEARRAKEGLQGRLLGDSRIQILFADGDLIFGMENPQLGQEMLFNEPSIGPVELHGPARLVGPNSFPGRLTPNDTHTPNLLMRPFAQGLEPPQGGFDLHDSGVGMHSFPDNISNNPVASNWKRSSSTGIISSGPGIGPPLKPAQGSWDEFDVREPKRSRIDGIYPSNDRFHREIVEGDDISGVPELPHPVPRPDRILSREHHLTPDIRGHGPSHASPGVDFCWRGLIAKGGTPVCNARCVPIGNGIESPFPEMVNCSARTGLDMLTTHYNEAIGFDMVYFLPDSEEDFASYTEFLRYLGQRDRAGVAKFDDGTTLFLVPPSEFLTKVLKFSGPERLYGVVLKLPLQIATVGQQKQAIPVPPDPVDSNLRHSSLSNYDLMVQNEEHPQKLVHRSSPSERPVLSLGDGRPKLPHAEELHAVRSQDHSKSHETNSHAEVSLTPELIATLASLIPKSSQPSSAITTPMPSTSAISDVFSGPQISDNSMFVHGWGQEARAALPGTSLEQVYNPMQNLQPSGHQFTNQVPLVTQFPTYHNIPNGVGGSFPPAMGGMQMQNAALNMPQVLSNVGTLGNMVPSQVGQFSVLPSNQPTEASSIYHLPIHQQAAHVAASTCQNANVFQLPAGMPLTADRLNVNLPSQVRPLQAASYVSVQGTAEGDADKDQRYQSTLQFAASLLLQIQQQQQAQAQAGRGSGNQQ</sequence>
<dbReference type="GO" id="GO:0005634">
    <property type="term" value="C:nucleus"/>
    <property type="evidence" value="ECO:0007669"/>
    <property type="project" value="UniProtKB-SubCell"/>
</dbReference>
<comment type="subcellular location">
    <subcellularLocation>
        <location evidence="1">Nucleus</location>
    </subcellularLocation>
</comment>
<dbReference type="SMART" id="SM00360">
    <property type="entry name" value="RRM"/>
    <property type="match status" value="3"/>
</dbReference>
<protein>
    <submittedName>
        <fullName evidence="7">Flowering time control protein FPA</fullName>
    </submittedName>
</protein>
<gene>
    <name evidence="7" type="primary">FPA</name>
    <name evidence="7" type="ORF">AXF42_Ash011185</name>
</gene>
<evidence type="ECO:0000313" key="7">
    <source>
        <dbReference type="EMBL" id="PKA56255.1"/>
    </source>
</evidence>
<feature type="domain" description="RRM" evidence="6">
    <location>
        <begin position="244"/>
        <end position="314"/>
    </location>
</feature>
<dbReference type="STRING" id="1088818.A0A2I0AL67"/>
<feature type="region of interest" description="Disordered" evidence="5">
    <location>
        <begin position="672"/>
        <end position="696"/>
    </location>
</feature>
<dbReference type="CDD" id="cd00590">
    <property type="entry name" value="RRM_SF"/>
    <property type="match status" value="3"/>
</dbReference>
<dbReference type="CDD" id="cd21546">
    <property type="entry name" value="SPOC_FPA-like"/>
    <property type="match status" value="1"/>
</dbReference>
<feature type="domain" description="RRM" evidence="6">
    <location>
        <begin position="109"/>
        <end position="181"/>
    </location>
</feature>
<evidence type="ECO:0000256" key="3">
    <source>
        <dbReference type="ARBA" id="ARBA00023242"/>
    </source>
</evidence>
<feature type="domain" description="RRM" evidence="6">
    <location>
        <begin position="32"/>
        <end position="104"/>
    </location>
</feature>
<feature type="compositionally biased region" description="Basic and acidic residues" evidence="5">
    <location>
        <begin position="13"/>
        <end position="22"/>
    </location>
</feature>
<dbReference type="InterPro" id="IPR000504">
    <property type="entry name" value="RRM_dom"/>
</dbReference>
<accession>A0A2I0AL67</accession>
<dbReference type="InterPro" id="IPR012677">
    <property type="entry name" value="Nucleotide-bd_a/b_plait_sf"/>
</dbReference>
<evidence type="ECO:0000256" key="2">
    <source>
        <dbReference type="ARBA" id="ARBA00022884"/>
    </source>
</evidence>
<dbReference type="Proteomes" id="UP000236161">
    <property type="component" value="Unassembled WGS sequence"/>
</dbReference>
<dbReference type="PROSITE" id="PS50102">
    <property type="entry name" value="RRM"/>
    <property type="match status" value="3"/>
</dbReference>
<dbReference type="Pfam" id="PF07744">
    <property type="entry name" value="SPOC"/>
    <property type="match status" value="1"/>
</dbReference>
<keyword evidence="2 4" id="KW-0694">RNA-binding</keyword>
<organism evidence="7 8">
    <name type="scientific">Apostasia shenzhenica</name>
    <dbReference type="NCBI Taxonomy" id="1088818"/>
    <lineage>
        <taxon>Eukaryota</taxon>
        <taxon>Viridiplantae</taxon>
        <taxon>Streptophyta</taxon>
        <taxon>Embryophyta</taxon>
        <taxon>Tracheophyta</taxon>
        <taxon>Spermatophyta</taxon>
        <taxon>Magnoliopsida</taxon>
        <taxon>Liliopsida</taxon>
        <taxon>Asparagales</taxon>
        <taxon>Orchidaceae</taxon>
        <taxon>Apostasioideae</taxon>
        <taxon>Apostasia</taxon>
    </lineage>
</organism>
<proteinExistence type="predicted"/>
<dbReference type="Pfam" id="PF00076">
    <property type="entry name" value="RRM_1"/>
    <property type="match status" value="3"/>
</dbReference>
<evidence type="ECO:0000256" key="1">
    <source>
        <dbReference type="ARBA" id="ARBA00004123"/>
    </source>
</evidence>
<keyword evidence="3" id="KW-0539">Nucleus</keyword>
<evidence type="ECO:0000256" key="5">
    <source>
        <dbReference type="SAM" id="MobiDB-lite"/>
    </source>
</evidence>
<dbReference type="EMBL" id="KZ451974">
    <property type="protein sequence ID" value="PKA56255.1"/>
    <property type="molecule type" value="Genomic_DNA"/>
</dbReference>
<dbReference type="SUPFAM" id="SSF54928">
    <property type="entry name" value="RNA-binding domain, RBD"/>
    <property type="match status" value="2"/>
</dbReference>
<dbReference type="PANTHER" id="PTHR23189">
    <property type="entry name" value="RNA RECOGNITION MOTIF-CONTAINING"/>
    <property type="match status" value="1"/>
</dbReference>